<dbReference type="InterPro" id="IPR024810">
    <property type="entry name" value="MAB21L/cGLR"/>
</dbReference>
<accession>A0AAD9R383</accession>
<protein>
    <submittedName>
        <fullName evidence="11">Protein mab-21-like 3</fullName>
    </submittedName>
</protein>
<feature type="domain" description="Mab-21-like HhH/H2TH-like" evidence="10">
    <location>
        <begin position="268"/>
        <end position="361"/>
    </location>
</feature>
<evidence type="ECO:0000259" key="10">
    <source>
        <dbReference type="Pfam" id="PF20266"/>
    </source>
</evidence>
<dbReference type="Gene3D" id="1.10.1410.40">
    <property type="match status" value="1"/>
</dbReference>
<dbReference type="EMBL" id="JARQWQ010000004">
    <property type="protein sequence ID" value="KAK2572250.1"/>
    <property type="molecule type" value="Genomic_DNA"/>
</dbReference>
<dbReference type="PANTHER" id="PTHR10656">
    <property type="entry name" value="CELL FATE DETERMINING PROTEIN MAB21-RELATED"/>
    <property type="match status" value="1"/>
</dbReference>
<dbReference type="InterPro" id="IPR046903">
    <property type="entry name" value="Mab-21-like_nuc_Trfase"/>
</dbReference>
<evidence type="ECO:0000313" key="11">
    <source>
        <dbReference type="EMBL" id="KAK2572250.1"/>
    </source>
</evidence>
<comment type="similarity">
    <text evidence="2">Belongs to the mab-21 family.</text>
</comment>
<keyword evidence="6" id="KW-0547">Nucleotide-binding</keyword>
<proteinExistence type="inferred from homology"/>
<keyword evidence="8" id="KW-0460">Magnesium</keyword>
<dbReference type="GO" id="GO:0005524">
    <property type="term" value="F:ATP binding"/>
    <property type="evidence" value="ECO:0007669"/>
    <property type="project" value="UniProtKB-KW"/>
</dbReference>
<gene>
    <name evidence="11" type="ORF">P5673_002468</name>
</gene>
<evidence type="ECO:0000259" key="9">
    <source>
        <dbReference type="Pfam" id="PF03281"/>
    </source>
</evidence>
<comment type="caution">
    <text evidence="11">The sequence shown here is derived from an EMBL/GenBank/DDBJ whole genome shotgun (WGS) entry which is preliminary data.</text>
</comment>
<evidence type="ECO:0000256" key="5">
    <source>
        <dbReference type="ARBA" id="ARBA00022723"/>
    </source>
</evidence>
<evidence type="ECO:0000256" key="7">
    <source>
        <dbReference type="ARBA" id="ARBA00022840"/>
    </source>
</evidence>
<dbReference type="SMART" id="SM01265">
    <property type="entry name" value="Mab-21"/>
    <property type="match status" value="1"/>
</dbReference>
<dbReference type="AlphaFoldDB" id="A0AAD9R383"/>
<evidence type="ECO:0000256" key="6">
    <source>
        <dbReference type="ARBA" id="ARBA00022741"/>
    </source>
</evidence>
<sequence length="628" mass="71738">MSELKQMVDLLLSTFPVYRGYAKAERLSQEFLAKFRSRDEDRRYLVTGSFKDGYPDTLYSDVDIVVILNPQEEMFSQDCQLKLFHPVDEASAHVKLIIREAYLDEFKQEHHIIATFIGLVENTEEHGCFVSAEKTRRLNRRDFLADCNDESYKPSAPWTKSQKAEGGMGLISASTFRFTPVPGMKQFEVDRVPAIECMGWPRSASEWISRKPRYWPQADTIEKIAAGGFMVVPRPSNINGDTMKEWRISFSIAEALLFDTFDECHAMVYYMLRSLYARSFKEKLHGSLTSYHLKTVMFWMLEETEPTCWSRERIVDIFMCALKKLLKFTRKGFLPHYFIPSQNLFYTTSKEDLEFATRQIMFVLNHPLDALDQMVNSKYVGLIPRLGLLSVNTKTKEDMMILRLPESVAYSVFTQGEPRDLVRNIGLKCFSQTINDTIISMKSFPGDDSLLSLYLPNILFGYSLASAMEVSAATFDAEKMDVGQDFLEMDTVNTNQALEMWAELVKIALDDTIAHGDDKPFLSFMKHFYVFFKESLERLSSGSLTEGDRETLGAFRTVCATAGAFLATVKFSAKDIANAELYQLLCEVITPIPPLERIISVDLCTQTMTVLWGSAVYSITIRFKLGND</sequence>
<evidence type="ECO:0000313" key="12">
    <source>
        <dbReference type="Proteomes" id="UP001249851"/>
    </source>
</evidence>
<dbReference type="Proteomes" id="UP001249851">
    <property type="component" value="Unassembled WGS sequence"/>
</dbReference>
<evidence type="ECO:0000256" key="8">
    <source>
        <dbReference type="ARBA" id="ARBA00022842"/>
    </source>
</evidence>
<keyword evidence="12" id="KW-1185">Reference proteome</keyword>
<evidence type="ECO:0000256" key="2">
    <source>
        <dbReference type="ARBA" id="ARBA00008307"/>
    </source>
</evidence>
<keyword evidence="7" id="KW-0067">ATP-binding</keyword>
<evidence type="ECO:0000256" key="3">
    <source>
        <dbReference type="ARBA" id="ARBA00022679"/>
    </source>
</evidence>
<name>A0AAD9R383_ACRCE</name>
<dbReference type="PANTHER" id="PTHR10656:SF42">
    <property type="entry name" value="CYCLIC GMP-AMP SYNTHASE-LIKE PROTEIN-RELATED"/>
    <property type="match status" value="1"/>
</dbReference>
<feature type="domain" description="Mab-21-like nucleotidyltransferase" evidence="9">
    <location>
        <begin position="173"/>
        <end position="259"/>
    </location>
</feature>
<dbReference type="InterPro" id="IPR046906">
    <property type="entry name" value="Mab-21_HhH/H2TH-like"/>
</dbReference>
<dbReference type="GO" id="GO:0046872">
    <property type="term" value="F:metal ion binding"/>
    <property type="evidence" value="ECO:0007669"/>
    <property type="project" value="UniProtKB-KW"/>
</dbReference>
<dbReference type="GO" id="GO:0016779">
    <property type="term" value="F:nucleotidyltransferase activity"/>
    <property type="evidence" value="ECO:0007669"/>
    <property type="project" value="UniProtKB-KW"/>
</dbReference>
<evidence type="ECO:0000256" key="1">
    <source>
        <dbReference type="ARBA" id="ARBA00001946"/>
    </source>
</evidence>
<reference evidence="11" key="1">
    <citation type="journal article" date="2023" name="G3 (Bethesda)">
        <title>Whole genome assembly and annotation of the endangered Caribbean coral Acropora cervicornis.</title>
        <authorList>
            <person name="Selwyn J.D."/>
            <person name="Vollmer S.V."/>
        </authorList>
    </citation>
    <scope>NUCLEOTIDE SEQUENCE</scope>
    <source>
        <strain evidence="11">K2</strain>
    </source>
</reference>
<organism evidence="11 12">
    <name type="scientific">Acropora cervicornis</name>
    <name type="common">Staghorn coral</name>
    <dbReference type="NCBI Taxonomy" id="6130"/>
    <lineage>
        <taxon>Eukaryota</taxon>
        <taxon>Metazoa</taxon>
        <taxon>Cnidaria</taxon>
        <taxon>Anthozoa</taxon>
        <taxon>Hexacorallia</taxon>
        <taxon>Scleractinia</taxon>
        <taxon>Astrocoeniina</taxon>
        <taxon>Acroporidae</taxon>
        <taxon>Acropora</taxon>
    </lineage>
</organism>
<keyword evidence="4" id="KW-0548">Nucleotidyltransferase</keyword>
<comment type="cofactor">
    <cofactor evidence="1">
        <name>Mg(2+)</name>
        <dbReference type="ChEBI" id="CHEBI:18420"/>
    </cofactor>
</comment>
<evidence type="ECO:0000256" key="4">
    <source>
        <dbReference type="ARBA" id="ARBA00022695"/>
    </source>
</evidence>
<dbReference type="Pfam" id="PF03281">
    <property type="entry name" value="Mab-21"/>
    <property type="match status" value="1"/>
</dbReference>
<reference evidence="11" key="2">
    <citation type="journal article" date="2023" name="Science">
        <title>Genomic signatures of disease resistance in endangered staghorn corals.</title>
        <authorList>
            <person name="Vollmer S.V."/>
            <person name="Selwyn J.D."/>
            <person name="Despard B.A."/>
            <person name="Roesel C.L."/>
        </authorList>
    </citation>
    <scope>NUCLEOTIDE SEQUENCE</scope>
    <source>
        <strain evidence="11">K2</strain>
    </source>
</reference>
<keyword evidence="3" id="KW-0808">Transferase</keyword>
<dbReference type="Pfam" id="PF20266">
    <property type="entry name" value="Mab-21_C"/>
    <property type="match status" value="1"/>
</dbReference>
<keyword evidence="5" id="KW-0479">Metal-binding</keyword>